<proteinExistence type="predicted"/>
<keyword evidence="2" id="KW-1185">Reference proteome</keyword>
<evidence type="ECO:0000313" key="2">
    <source>
        <dbReference type="Proteomes" id="UP000234323"/>
    </source>
</evidence>
<dbReference type="AlphaFoldDB" id="A0A2I1GC22"/>
<reference evidence="1 2" key="1">
    <citation type="submission" date="2015-10" db="EMBL/GenBank/DDBJ databases">
        <title>Genome analyses suggest a sexual origin of heterokaryosis in a supposedly ancient asexual fungus.</title>
        <authorList>
            <person name="Ropars J."/>
            <person name="Sedzielewska K."/>
            <person name="Noel J."/>
            <person name="Charron P."/>
            <person name="Farinelli L."/>
            <person name="Marton T."/>
            <person name="Kruger M."/>
            <person name="Pelin A."/>
            <person name="Brachmann A."/>
            <person name="Corradi N."/>
        </authorList>
    </citation>
    <scope>NUCLEOTIDE SEQUENCE [LARGE SCALE GENOMIC DNA]</scope>
    <source>
        <strain evidence="1 2">A4</strain>
    </source>
</reference>
<gene>
    <name evidence="1" type="ORF">RhiirA4_418829</name>
</gene>
<protein>
    <submittedName>
        <fullName evidence="1">Uncharacterized protein</fullName>
    </submittedName>
</protein>
<organism evidence="1 2">
    <name type="scientific">Rhizophagus irregularis</name>
    <dbReference type="NCBI Taxonomy" id="588596"/>
    <lineage>
        <taxon>Eukaryota</taxon>
        <taxon>Fungi</taxon>
        <taxon>Fungi incertae sedis</taxon>
        <taxon>Mucoromycota</taxon>
        <taxon>Glomeromycotina</taxon>
        <taxon>Glomeromycetes</taxon>
        <taxon>Glomerales</taxon>
        <taxon>Glomeraceae</taxon>
        <taxon>Rhizophagus</taxon>
    </lineage>
</organism>
<dbReference type="EMBL" id="LLXI01000302">
    <property type="protein sequence ID" value="PKY44175.1"/>
    <property type="molecule type" value="Genomic_DNA"/>
</dbReference>
<accession>A0A2I1GC22</accession>
<dbReference type="Proteomes" id="UP000234323">
    <property type="component" value="Unassembled WGS sequence"/>
</dbReference>
<sequence length="112" mass="13142">MAKINKYTFFIFNDDENSTATSFFSSNRKSHRLKFLLEEKLYHSRWNCPLCKNDSETFSHIVTFGSSSSITRQILSVFINDINMNVNKEIWKPRCEQMLVDELHAGINKKSK</sequence>
<comment type="caution">
    <text evidence="1">The sequence shown here is derived from an EMBL/GenBank/DDBJ whole genome shotgun (WGS) entry which is preliminary data.</text>
</comment>
<name>A0A2I1GC22_9GLOM</name>
<evidence type="ECO:0000313" key="1">
    <source>
        <dbReference type="EMBL" id="PKY44175.1"/>
    </source>
</evidence>